<keyword evidence="8 11" id="KW-0408">Iron</keyword>
<comment type="similarity">
    <text evidence="2 12">Belongs to the cytochrome P450 family.</text>
</comment>
<dbReference type="PANTHER" id="PTHR24282:SF36">
    <property type="entry name" value="CYTOCHROME P450 714A1-RELATED"/>
    <property type="match status" value="1"/>
</dbReference>
<protein>
    <submittedName>
        <fullName evidence="15">Cytochrome P450 714C2-like</fullName>
    </submittedName>
</protein>
<evidence type="ECO:0000313" key="15">
    <source>
        <dbReference type="RefSeq" id="XP_010278190.1"/>
    </source>
</evidence>
<sequence>MEGIQIFVCSWVVACLSGFCVYLYHVLWLRTEKLREKLRKQGFRGPPPSFLCGNFLEMKRIESMVAMSPRKQDGCLTDDYAPSLFPYLELWRKEYGSAFMFTTGNVQHLYISDPNLVKEISLCKSWDLGKPSYVIEQLGPLLGRGVTLSNGHLWAHQRKLIASEFFMDKVKGMVGLMVESTLPLLKLWEDLVEAEGGLADIRIDEDLRNLSADVISRTCFGSSYSEGKEIFSLLWKLQKTMSRTTILIRLPILRYLPTRNNREAWRLEKEIEKLILEVVRKRREQNVASSEKDLFQMILEGVYADQLGQKTANSLVVDNCKNIYVAGHETVASAATWTLMLLALHPEWQSRARKEAIEVLGGCLPNADMLHKMKMLTMVIQEALRLFPPSSLIAREAFEEIHLDEVCIPKGVNLWIPISTVHRMPEIWGPDSDRFKPERFAHGIFGACKLPHMYIPFGLGPRACLGQKFAVVELKILLSLILSKFSFSLSPNYIHSPAFRFVIQPQYGMPLLVQRA</sequence>
<dbReference type="GeneID" id="104612472"/>
<dbReference type="Pfam" id="PF00067">
    <property type="entry name" value="p450"/>
    <property type="match status" value="1"/>
</dbReference>
<dbReference type="InterPro" id="IPR036396">
    <property type="entry name" value="Cyt_P450_sf"/>
</dbReference>
<comment type="subcellular location">
    <subcellularLocation>
        <location evidence="1">Membrane</location>
    </subcellularLocation>
</comment>
<evidence type="ECO:0000256" key="2">
    <source>
        <dbReference type="ARBA" id="ARBA00010617"/>
    </source>
</evidence>
<keyword evidence="5 11" id="KW-0479">Metal-binding</keyword>
<evidence type="ECO:0000256" key="12">
    <source>
        <dbReference type="RuleBase" id="RU000461"/>
    </source>
</evidence>
<keyword evidence="10 13" id="KW-0472">Membrane</keyword>
<evidence type="ECO:0000256" key="8">
    <source>
        <dbReference type="ARBA" id="ARBA00023004"/>
    </source>
</evidence>
<dbReference type="GO" id="GO:0016020">
    <property type="term" value="C:membrane"/>
    <property type="evidence" value="ECO:0007669"/>
    <property type="project" value="UniProtKB-SubCell"/>
</dbReference>
<evidence type="ECO:0000256" key="11">
    <source>
        <dbReference type="PIRSR" id="PIRSR602401-1"/>
    </source>
</evidence>
<keyword evidence="9 12" id="KW-0503">Monooxygenase</keyword>
<reference evidence="15" key="1">
    <citation type="submission" date="2025-08" db="UniProtKB">
        <authorList>
            <consortium name="RefSeq"/>
        </authorList>
    </citation>
    <scope>IDENTIFICATION</scope>
</reference>
<dbReference type="InterPro" id="IPR002401">
    <property type="entry name" value="Cyt_P450_E_grp-I"/>
</dbReference>
<organism evidence="14 15">
    <name type="scientific">Nelumbo nucifera</name>
    <name type="common">Sacred lotus</name>
    <dbReference type="NCBI Taxonomy" id="4432"/>
    <lineage>
        <taxon>Eukaryota</taxon>
        <taxon>Viridiplantae</taxon>
        <taxon>Streptophyta</taxon>
        <taxon>Embryophyta</taxon>
        <taxon>Tracheophyta</taxon>
        <taxon>Spermatophyta</taxon>
        <taxon>Magnoliopsida</taxon>
        <taxon>Proteales</taxon>
        <taxon>Nelumbonaceae</taxon>
        <taxon>Nelumbo</taxon>
    </lineage>
</organism>
<dbReference type="RefSeq" id="XP_010278190.1">
    <property type="nucleotide sequence ID" value="XM_010279888.2"/>
</dbReference>
<dbReference type="OrthoDB" id="1470350at2759"/>
<dbReference type="PRINTS" id="PR00463">
    <property type="entry name" value="EP450I"/>
</dbReference>
<evidence type="ECO:0000256" key="1">
    <source>
        <dbReference type="ARBA" id="ARBA00004370"/>
    </source>
</evidence>
<dbReference type="GO" id="GO:0020037">
    <property type="term" value="F:heme binding"/>
    <property type="evidence" value="ECO:0007669"/>
    <property type="project" value="InterPro"/>
</dbReference>
<evidence type="ECO:0000256" key="7">
    <source>
        <dbReference type="ARBA" id="ARBA00023002"/>
    </source>
</evidence>
<dbReference type="GO" id="GO:0005506">
    <property type="term" value="F:iron ion binding"/>
    <property type="evidence" value="ECO:0007669"/>
    <property type="project" value="InterPro"/>
</dbReference>
<dbReference type="KEGG" id="nnu:104612472"/>
<dbReference type="InParanoid" id="A0A1U8BA71"/>
<dbReference type="STRING" id="4432.A0A1U8BA71"/>
<dbReference type="InterPro" id="IPR050665">
    <property type="entry name" value="Cytochrome_P450_Monooxygen"/>
</dbReference>
<name>A0A1U8BA71_NELNU</name>
<keyword evidence="7 12" id="KW-0560">Oxidoreductase</keyword>
<dbReference type="OMA" id="DSAHRMA"/>
<dbReference type="GO" id="GO:0004497">
    <property type="term" value="F:monooxygenase activity"/>
    <property type="evidence" value="ECO:0000318"/>
    <property type="project" value="GO_Central"/>
</dbReference>
<evidence type="ECO:0000256" key="3">
    <source>
        <dbReference type="ARBA" id="ARBA00022617"/>
    </source>
</evidence>
<dbReference type="PANTHER" id="PTHR24282">
    <property type="entry name" value="CYTOCHROME P450 FAMILY MEMBER"/>
    <property type="match status" value="1"/>
</dbReference>
<evidence type="ECO:0000256" key="5">
    <source>
        <dbReference type="ARBA" id="ARBA00022723"/>
    </source>
</evidence>
<evidence type="ECO:0000256" key="13">
    <source>
        <dbReference type="SAM" id="Phobius"/>
    </source>
</evidence>
<feature type="transmembrane region" description="Helical" evidence="13">
    <location>
        <begin position="6"/>
        <end position="29"/>
    </location>
</feature>
<dbReference type="InterPro" id="IPR017972">
    <property type="entry name" value="Cyt_P450_CS"/>
</dbReference>
<evidence type="ECO:0000256" key="6">
    <source>
        <dbReference type="ARBA" id="ARBA00022989"/>
    </source>
</evidence>
<proteinExistence type="inferred from homology"/>
<keyword evidence="6 13" id="KW-1133">Transmembrane helix</keyword>
<dbReference type="PRINTS" id="PR00385">
    <property type="entry name" value="P450"/>
</dbReference>
<dbReference type="PROSITE" id="PS00086">
    <property type="entry name" value="CYTOCHROME_P450"/>
    <property type="match status" value="1"/>
</dbReference>
<dbReference type="Gene3D" id="1.10.630.10">
    <property type="entry name" value="Cytochrome P450"/>
    <property type="match status" value="1"/>
</dbReference>
<keyword evidence="4 13" id="KW-0812">Transmembrane</keyword>
<comment type="cofactor">
    <cofactor evidence="11">
        <name>heme</name>
        <dbReference type="ChEBI" id="CHEBI:30413"/>
    </cofactor>
</comment>
<evidence type="ECO:0000256" key="9">
    <source>
        <dbReference type="ARBA" id="ARBA00023033"/>
    </source>
</evidence>
<dbReference type="SUPFAM" id="SSF48264">
    <property type="entry name" value="Cytochrome P450"/>
    <property type="match status" value="1"/>
</dbReference>
<dbReference type="GO" id="GO:0016705">
    <property type="term" value="F:oxidoreductase activity, acting on paired donors, with incorporation or reduction of molecular oxygen"/>
    <property type="evidence" value="ECO:0007669"/>
    <property type="project" value="InterPro"/>
</dbReference>
<dbReference type="AlphaFoldDB" id="A0A1U8BA71"/>
<evidence type="ECO:0000256" key="10">
    <source>
        <dbReference type="ARBA" id="ARBA00023136"/>
    </source>
</evidence>
<accession>A0A1U8BA71</accession>
<keyword evidence="3 11" id="KW-0349">Heme</keyword>
<gene>
    <name evidence="15" type="primary">LOC104612472</name>
</gene>
<dbReference type="InterPro" id="IPR001128">
    <property type="entry name" value="Cyt_P450"/>
</dbReference>
<dbReference type="Proteomes" id="UP000189703">
    <property type="component" value="Unplaced"/>
</dbReference>
<dbReference type="eggNOG" id="KOG0157">
    <property type="taxonomic scope" value="Eukaryota"/>
</dbReference>
<evidence type="ECO:0000256" key="4">
    <source>
        <dbReference type="ARBA" id="ARBA00022692"/>
    </source>
</evidence>
<evidence type="ECO:0000313" key="14">
    <source>
        <dbReference type="Proteomes" id="UP000189703"/>
    </source>
</evidence>
<feature type="binding site" description="axial binding residue" evidence="11">
    <location>
        <position position="464"/>
    </location>
    <ligand>
        <name>heme</name>
        <dbReference type="ChEBI" id="CHEBI:30413"/>
    </ligand>
    <ligandPart>
        <name>Fe</name>
        <dbReference type="ChEBI" id="CHEBI:18248"/>
    </ligandPart>
</feature>
<keyword evidence="14" id="KW-1185">Reference proteome</keyword>